<name>A0AAF0RUG8_9CAUD</name>
<dbReference type="Proteomes" id="UP001237988">
    <property type="component" value="Segment"/>
</dbReference>
<proteinExistence type="predicted"/>
<accession>A0AAF0RUG8</accession>
<evidence type="ECO:0000313" key="2">
    <source>
        <dbReference type="Proteomes" id="UP001237988"/>
    </source>
</evidence>
<dbReference type="EMBL" id="OQ749652">
    <property type="protein sequence ID" value="WIC39731.1"/>
    <property type="molecule type" value="Genomic_DNA"/>
</dbReference>
<reference evidence="1" key="1">
    <citation type="submission" date="2023-04" db="EMBL/GenBank/DDBJ databases">
        <title>Bacteriophage Phass-1 Discovered in the Human Gut Virome - the Founding Member of the Proposed New Family Phassviridae.</title>
        <authorList>
            <person name="Tikunov A.Y."/>
            <person name="Morozova V.V."/>
            <person name="Chechushkov A.V."/>
            <person name="Tikunova N.V."/>
        </authorList>
    </citation>
    <scope>NUCLEOTIDE SEQUENCE</scope>
</reference>
<protein>
    <submittedName>
        <fullName evidence="1">Uncharacterized protein</fullName>
    </submittedName>
</protein>
<evidence type="ECO:0000313" key="1">
    <source>
        <dbReference type="EMBL" id="WIC39731.1"/>
    </source>
</evidence>
<sequence length="252" mass="26031">MHLQVAVEPGHTFNAGVIDSFSVPLKVVLAEVAVGDVGLIIIAGEVAHGGTLLLEDDVIPGDTGTGIGGHGAPGAADVKTAGRSMGAVPGAEVRTVQAFLDRVHLHQNGGTDEESLGEDVQAAAFCNFDQGLLADGVIGAGGQLHYPTVEGPGEFIALLVSAGGEEVEVLNQGVLMPNGGLNVGDDCHGVIVCDGVRGVGHLAEGLEQIIFEIGEFHLEGTVSHVKHYHLSSLTFYIYYITKSAGRRSPSRQ</sequence>
<organism evidence="1 2">
    <name type="scientific">Phage Phass-1</name>
    <dbReference type="NCBI Taxonomy" id="3043662"/>
    <lineage>
        <taxon>Viruses</taxon>
        <taxon>Duplodnaviria</taxon>
        <taxon>Heunggongvirae</taxon>
        <taxon>Uroviricota</taxon>
        <taxon>Caudoviricetes</taxon>
        <taxon>Caudoviricetes code 15 clade</taxon>
    </lineage>
</organism>